<evidence type="ECO:0000313" key="1">
    <source>
        <dbReference type="EMBL" id="OIV43445.1"/>
    </source>
</evidence>
<sequence length="189" mass="22313">MSELSSLFCKVKIAKPQLEKFLSSPPEEPDLNKNWIDWWDSRKMYSKMELTPELLRTYSDNTNQEVIDGWIDYPQAMAFSDYDETTEEWNWGMMFFSENFTEMLPMFAFIISLEKYVSESVENMAIVFPFFWGDDAVHAYINFEDGDAILSPKVQTLKDVNPETVEKTKDYLNKKWDQIAKEMDLDNLD</sequence>
<dbReference type="AlphaFoldDB" id="A0A1J7BXT3"/>
<accession>A0A1J7BXT3</accession>
<keyword evidence="2" id="KW-1185">Reference proteome</keyword>
<name>A0A1J7BXT3_FLAJO</name>
<dbReference type="EMBL" id="MLFK01000002">
    <property type="protein sequence ID" value="OIV43445.1"/>
    <property type="molecule type" value="Genomic_DNA"/>
</dbReference>
<dbReference type="RefSeq" id="WP_071635412.1">
    <property type="nucleotide sequence ID" value="NZ_MLFK01000002.1"/>
</dbReference>
<reference evidence="1 2" key="1">
    <citation type="submission" date="2016-10" db="EMBL/GenBank/DDBJ databases">
        <title>Draft Genome Sequence of Rhizobacteria Flavobacterium johnsoniae CI04.</title>
        <authorList>
            <person name="Bravo J.I."/>
            <person name="Lozano G.L."/>
            <person name="Handelsman J."/>
        </authorList>
    </citation>
    <scope>NUCLEOTIDE SEQUENCE [LARGE SCALE GENOMIC DNA]</scope>
    <source>
        <strain evidence="1 2">CI04</strain>
    </source>
</reference>
<organism evidence="1 2">
    <name type="scientific">Flavobacterium johnsoniae</name>
    <name type="common">Cytophaga johnsonae</name>
    <dbReference type="NCBI Taxonomy" id="986"/>
    <lineage>
        <taxon>Bacteria</taxon>
        <taxon>Pseudomonadati</taxon>
        <taxon>Bacteroidota</taxon>
        <taxon>Flavobacteriia</taxon>
        <taxon>Flavobacteriales</taxon>
        <taxon>Flavobacteriaceae</taxon>
        <taxon>Flavobacterium</taxon>
    </lineage>
</organism>
<dbReference type="OrthoDB" id="6910425at2"/>
<proteinExistence type="predicted"/>
<dbReference type="Proteomes" id="UP000182826">
    <property type="component" value="Unassembled WGS sequence"/>
</dbReference>
<protein>
    <submittedName>
        <fullName evidence="1">Uncharacterized protein</fullName>
    </submittedName>
</protein>
<gene>
    <name evidence="1" type="ORF">BKM63_04365</name>
</gene>
<comment type="caution">
    <text evidence="1">The sequence shown here is derived from an EMBL/GenBank/DDBJ whole genome shotgun (WGS) entry which is preliminary data.</text>
</comment>
<evidence type="ECO:0000313" key="2">
    <source>
        <dbReference type="Proteomes" id="UP000182826"/>
    </source>
</evidence>